<gene>
    <name evidence="1" type="ORF">CEXT_463651</name>
</gene>
<dbReference type="Proteomes" id="UP001054945">
    <property type="component" value="Unassembled WGS sequence"/>
</dbReference>
<reference evidence="1 2" key="1">
    <citation type="submission" date="2021-06" db="EMBL/GenBank/DDBJ databases">
        <title>Caerostris extrusa draft genome.</title>
        <authorList>
            <person name="Kono N."/>
            <person name="Arakawa K."/>
        </authorList>
    </citation>
    <scope>NUCLEOTIDE SEQUENCE [LARGE SCALE GENOMIC DNA]</scope>
</reference>
<evidence type="ECO:0000313" key="2">
    <source>
        <dbReference type="Proteomes" id="UP001054945"/>
    </source>
</evidence>
<dbReference type="AlphaFoldDB" id="A0AAV4WVU1"/>
<evidence type="ECO:0000313" key="1">
    <source>
        <dbReference type="EMBL" id="GIY87007.1"/>
    </source>
</evidence>
<comment type="caution">
    <text evidence="1">The sequence shown here is derived from an EMBL/GenBank/DDBJ whole genome shotgun (WGS) entry which is preliminary data.</text>
</comment>
<dbReference type="EMBL" id="BPLR01016870">
    <property type="protein sequence ID" value="GIY87007.1"/>
    <property type="molecule type" value="Genomic_DNA"/>
</dbReference>
<organism evidence="1 2">
    <name type="scientific">Caerostris extrusa</name>
    <name type="common">Bark spider</name>
    <name type="synonym">Caerostris bankana</name>
    <dbReference type="NCBI Taxonomy" id="172846"/>
    <lineage>
        <taxon>Eukaryota</taxon>
        <taxon>Metazoa</taxon>
        <taxon>Ecdysozoa</taxon>
        <taxon>Arthropoda</taxon>
        <taxon>Chelicerata</taxon>
        <taxon>Arachnida</taxon>
        <taxon>Araneae</taxon>
        <taxon>Araneomorphae</taxon>
        <taxon>Entelegynae</taxon>
        <taxon>Araneoidea</taxon>
        <taxon>Araneidae</taxon>
        <taxon>Caerostris</taxon>
    </lineage>
</organism>
<protein>
    <submittedName>
        <fullName evidence="1">Uncharacterized protein</fullName>
    </submittedName>
</protein>
<keyword evidence="2" id="KW-1185">Reference proteome</keyword>
<name>A0AAV4WVU1_CAEEX</name>
<sequence>MTFFPALNSYLCSQRAQSTSKKQKPVSIEAQVALFLCRSVTQFGIQIHSLEEEVRVSDRKEITSSSFSEAGKHSTLIESVFTVICHEILKTRNVRLRF</sequence>
<proteinExistence type="predicted"/>
<accession>A0AAV4WVU1</accession>